<accession>U6MCD8</accession>
<evidence type="ECO:0000313" key="2">
    <source>
        <dbReference type="EMBL" id="CDJ61681.1"/>
    </source>
</evidence>
<keyword evidence="3" id="KW-1185">Reference proteome</keyword>
<dbReference type="VEuPathDB" id="ToxoDB:EMWEY_00043770"/>
<feature type="region of interest" description="Disordered" evidence="1">
    <location>
        <begin position="390"/>
        <end position="419"/>
    </location>
</feature>
<dbReference type="PANTHER" id="PTHR43979">
    <property type="entry name" value="PRE-MRNA-PROCESSING FACTOR 17"/>
    <property type="match status" value="1"/>
</dbReference>
<dbReference type="Proteomes" id="UP000030763">
    <property type="component" value="Unassembled WGS sequence"/>
</dbReference>
<dbReference type="PANTHER" id="PTHR43979:SF1">
    <property type="entry name" value="PRE-MRNA-PROCESSING FACTOR 17"/>
    <property type="match status" value="1"/>
</dbReference>
<feature type="region of interest" description="Disordered" evidence="1">
    <location>
        <begin position="292"/>
        <end position="350"/>
    </location>
</feature>
<evidence type="ECO:0000256" key="1">
    <source>
        <dbReference type="SAM" id="MobiDB-lite"/>
    </source>
</evidence>
<dbReference type="GO" id="GO:0000398">
    <property type="term" value="P:mRNA splicing, via spliceosome"/>
    <property type="evidence" value="ECO:0007669"/>
    <property type="project" value="InterPro"/>
</dbReference>
<feature type="region of interest" description="Disordered" evidence="1">
    <location>
        <begin position="210"/>
        <end position="229"/>
    </location>
</feature>
<feature type="region of interest" description="Disordered" evidence="1">
    <location>
        <begin position="1"/>
        <end position="60"/>
    </location>
</feature>
<feature type="compositionally biased region" description="Low complexity" evidence="1">
    <location>
        <begin position="30"/>
        <end position="41"/>
    </location>
</feature>
<dbReference type="InterPro" id="IPR032847">
    <property type="entry name" value="PRPF17"/>
</dbReference>
<feature type="compositionally biased region" description="Basic and acidic residues" evidence="1">
    <location>
        <begin position="310"/>
        <end position="344"/>
    </location>
</feature>
<dbReference type="OMA" id="EDRELMH"/>
<sequence>MDYFASYAEAEDGSSEVSAGTSSPPQPPSDKQQQQQQQQQEQQEEEKQQDEQQQQQQQQEQQQHLQEIKLLAPLNSAPATTQGAELSIQQKKRCLLRPEDTLLNHNPKVIDTEAPIVGPLTPLQESQGGLRYIYRQRLCGDVSAAYLSRAAFNAEYNKFAAKGYAADPSDGAAAAAAAAAVAAAEQGYYQHIVEAPVRLAEFHPQEIPIVSTTPNGSSSSSSSSSSSLYNSSSLYSSSSSSSSMEHMSRRERKAKRPQRNTDVESADYEGPWALYIPPGAAAAAAAAAAGGSDAAAAGGGGGGAANGEGGIKDGSLDQSLDRGEEKEEEDKNKKEKEEKEKGEKEEEENKDCIFHIKNLYDYQGRSWIEYNGIIDGEEDKYGKKVVEIREERGGGGGGGGVGGIGGVGGGGGGRKRVIK</sequence>
<proteinExistence type="predicted"/>
<feature type="compositionally biased region" description="Low complexity" evidence="1">
    <location>
        <begin position="217"/>
        <end position="229"/>
    </location>
</feature>
<dbReference type="GO" id="GO:0071013">
    <property type="term" value="C:catalytic step 2 spliceosome"/>
    <property type="evidence" value="ECO:0007669"/>
    <property type="project" value="InterPro"/>
</dbReference>
<evidence type="ECO:0000313" key="3">
    <source>
        <dbReference type="Proteomes" id="UP000030763"/>
    </source>
</evidence>
<feature type="compositionally biased region" description="Low complexity" evidence="1">
    <location>
        <begin position="51"/>
        <end position="60"/>
    </location>
</feature>
<feature type="compositionally biased region" description="Gly residues" evidence="1">
    <location>
        <begin position="297"/>
        <end position="309"/>
    </location>
</feature>
<dbReference type="EMBL" id="HG722181">
    <property type="protein sequence ID" value="CDJ61681.1"/>
    <property type="molecule type" value="Genomic_DNA"/>
</dbReference>
<reference evidence="2" key="1">
    <citation type="submission" date="2013-10" db="EMBL/GenBank/DDBJ databases">
        <title>Genomic analysis of the causative agents of coccidiosis in chickens.</title>
        <authorList>
            <person name="Reid A.J."/>
            <person name="Blake D."/>
            <person name="Billington K."/>
            <person name="Browne H."/>
            <person name="Dunn M."/>
            <person name="Hung S."/>
            <person name="Kawahara F."/>
            <person name="Miranda-Saavedra D."/>
            <person name="Mourier T."/>
            <person name="Nagra H."/>
            <person name="Otto T.D."/>
            <person name="Rawlings N."/>
            <person name="Sanchez A."/>
            <person name="Sanders M."/>
            <person name="Subramaniam C."/>
            <person name="Tay Y."/>
            <person name="Dear P."/>
            <person name="Doerig C."/>
            <person name="Gruber A."/>
            <person name="Parkinson J."/>
            <person name="Shirley M."/>
            <person name="Wan K.L."/>
            <person name="Berriman M."/>
            <person name="Tomley F."/>
            <person name="Pain A."/>
        </authorList>
    </citation>
    <scope>NUCLEOTIDE SEQUENCE [LARGE SCALE GENOMIC DNA]</scope>
    <source>
        <strain evidence="2">Weybridge</strain>
    </source>
</reference>
<reference evidence="2" key="2">
    <citation type="submission" date="2013-10" db="EMBL/GenBank/DDBJ databases">
        <authorList>
            <person name="Aslett M."/>
        </authorList>
    </citation>
    <scope>NUCLEOTIDE SEQUENCE [LARGE SCALE GENOMIC DNA]</scope>
    <source>
        <strain evidence="2">Weybridge</strain>
    </source>
</reference>
<gene>
    <name evidence="2" type="ORF">EMWEY_00043770</name>
</gene>
<feature type="region of interest" description="Disordered" evidence="1">
    <location>
        <begin position="235"/>
        <end position="264"/>
    </location>
</feature>
<feature type="compositionally biased region" description="Gly residues" evidence="1">
    <location>
        <begin position="394"/>
        <end position="412"/>
    </location>
</feature>
<protein>
    <submittedName>
        <fullName evidence="2">Pre-mRNA splicing factor, putative</fullName>
    </submittedName>
</protein>
<dbReference type="AlphaFoldDB" id="U6MCD8"/>
<feature type="compositionally biased region" description="Basic residues" evidence="1">
    <location>
        <begin position="249"/>
        <end position="258"/>
    </location>
</feature>
<dbReference type="OrthoDB" id="348089at2759"/>
<dbReference type="RefSeq" id="XP_013338331.1">
    <property type="nucleotide sequence ID" value="XM_013482877.1"/>
</dbReference>
<dbReference type="GO" id="GO:0003729">
    <property type="term" value="F:mRNA binding"/>
    <property type="evidence" value="ECO:0007669"/>
    <property type="project" value="TreeGrafter"/>
</dbReference>
<dbReference type="GeneID" id="25338363"/>
<name>U6MCD8_EIMMA</name>
<organism evidence="2 3">
    <name type="scientific">Eimeria maxima</name>
    <name type="common">Coccidian parasite</name>
    <dbReference type="NCBI Taxonomy" id="5804"/>
    <lineage>
        <taxon>Eukaryota</taxon>
        <taxon>Sar</taxon>
        <taxon>Alveolata</taxon>
        <taxon>Apicomplexa</taxon>
        <taxon>Conoidasida</taxon>
        <taxon>Coccidia</taxon>
        <taxon>Eucoccidiorida</taxon>
        <taxon>Eimeriorina</taxon>
        <taxon>Eimeriidae</taxon>
        <taxon>Eimeria</taxon>
    </lineage>
</organism>